<dbReference type="GO" id="GO:0140359">
    <property type="term" value="F:ABC-type transporter activity"/>
    <property type="evidence" value="ECO:0007669"/>
    <property type="project" value="InterPro"/>
</dbReference>
<dbReference type="EMBL" id="JAMBOL010000035">
    <property type="protein sequence ID" value="MCM3716333.1"/>
    <property type="molecule type" value="Genomic_DNA"/>
</dbReference>
<accession>A0A9X2ISA7</accession>
<feature type="transmembrane region" description="Helical" evidence="1">
    <location>
        <begin position="136"/>
        <end position="168"/>
    </location>
</feature>
<sequence>MKFPKVKLKFKRRESEESFKPMHPFWVIVQKEVGDHIRSWRFVILLVILFLTCFASLYTALSAIRDAAAEIDSNQSFLFLNLFTLTDQNGSLPPFITFISFLGPILGIGLGFDAISAERNKGTLSRIVSQPIPRDYLINAKFVATLLIVTFFIFSLGFLVIGLGILSIGLPPTWDEFARMVTFLFLSVIYIGFWLNLAILFSVRFKQTATSALASIGLWLFFSLFYSMLVNLVSGQSSANDPAQFAFMQMLSRLNPSYLFSEMTTILLTPSIRALGPLTMEQAVGAIPTPLPFMQSLLLIWPQFIGLLAATCLCFGISYLIFMRQEIRA</sequence>
<comment type="caution">
    <text evidence="2">The sequence shown here is derived from an EMBL/GenBank/DDBJ whole genome shotgun (WGS) entry which is preliminary data.</text>
</comment>
<gene>
    <name evidence="2" type="ORF">M3202_20005</name>
</gene>
<name>A0A9X2ISA7_9BACI</name>
<dbReference type="PANTHER" id="PTHR43471:SF14">
    <property type="entry name" value="ABC-2 TYPE TRANSPORT SYSTEM PERMEASE PROTEIN"/>
    <property type="match status" value="1"/>
</dbReference>
<evidence type="ECO:0000313" key="2">
    <source>
        <dbReference type="EMBL" id="MCM3716333.1"/>
    </source>
</evidence>
<evidence type="ECO:0000313" key="3">
    <source>
        <dbReference type="Proteomes" id="UP001139179"/>
    </source>
</evidence>
<feature type="transmembrane region" description="Helical" evidence="1">
    <location>
        <begin position="213"/>
        <end position="233"/>
    </location>
</feature>
<dbReference type="Proteomes" id="UP001139179">
    <property type="component" value="Unassembled WGS sequence"/>
</dbReference>
<reference evidence="2" key="1">
    <citation type="submission" date="2022-05" db="EMBL/GenBank/DDBJ databases">
        <title>Comparative Genomics of Spacecraft Associated Microbes.</title>
        <authorList>
            <person name="Tran M.T."/>
            <person name="Wright A."/>
            <person name="Seuylemezian A."/>
            <person name="Eisen J."/>
            <person name="Coil D."/>
        </authorList>
    </citation>
    <scope>NUCLEOTIDE SEQUENCE</scope>
    <source>
        <strain evidence="2">214.1.1</strain>
    </source>
</reference>
<keyword evidence="1" id="KW-0812">Transmembrane</keyword>
<dbReference type="GO" id="GO:0005886">
    <property type="term" value="C:plasma membrane"/>
    <property type="evidence" value="ECO:0007669"/>
    <property type="project" value="UniProtKB-SubCell"/>
</dbReference>
<dbReference type="Pfam" id="PF12679">
    <property type="entry name" value="ABC2_membrane_2"/>
    <property type="match status" value="1"/>
</dbReference>
<proteinExistence type="predicted"/>
<organism evidence="2 3">
    <name type="scientific">Halalkalibacter oceani</name>
    <dbReference type="NCBI Taxonomy" id="1653776"/>
    <lineage>
        <taxon>Bacteria</taxon>
        <taxon>Bacillati</taxon>
        <taxon>Bacillota</taxon>
        <taxon>Bacilli</taxon>
        <taxon>Bacillales</taxon>
        <taxon>Bacillaceae</taxon>
        <taxon>Halalkalibacter</taxon>
    </lineage>
</organism>
<feature type="transmembrane region" description="Helical" evidence="1">
    <location>
        <begin position="95"/>
        <end position="115"/>
    </location>
</feature>
<keyword evidence="1" id="KW-1133">Transmembrane helix</keyword>
<evidence type="ECO:0000256" key="1">
    <source>
        <dbReference type="SAM" id="Phobius"/>
    </source>
</evidence>
<protein>
    <submittedName>
        <fullName evidence="2">ABC transporter permease</fullName>
    </submittedName>
</protein>
<dbReference type="PANTHER" id="PTHR43471">
    <property type="entry name" value="ABC TRANSPORTER PERMEASE"/>
    <property type="match status" value="1"/>
</dbReference>
<keyword evidence="1" id="KW-0472">Membrane</keyword>
<feature type="transmembrane region" description="Helical" evidence="1">
    <location>
        <begin position="180"/>
        <end position="201"/>
    </location>
</feature>
<dbReference type="AlphaFoldDB" id="A0A9X2ISA7"/>
<feature type="transmembrane region" description="Helical" evidence="1">
    <location>
        <begin position="300"/>
        <end position="322"/>
    </location>
</feature>
<feature type="transmembrane region" description="Helical" evidence="1">
    <location>
        <begin position="42"/>
        <end position="64"/>
    </location>
</feature>
<keyword evidence="3" id="KW-1185">Reference proteome</keyword>